<organism evidence="1">
    <name type="scientific">Salmonella enterica subsp. enterica serovar Concord</name>
    <dbReference type="NCBI Taxonomy" id="483687"/>
    <lineage>
        <taxon>Bacteria</taxon>
        <taxon>Pseudomonadati</taxon>
        <taxon>Pseudomonadota</taxon>
        <taxon>Gammaproteobacteria</taxon>
        <taxon>Enterobacterales</taxon>
        <taxon>Enterobacteriaceae</taxon>
        <taxon>Salmonella</taxon>
    </lineage>
</organism>
<sequence>MKSYQTLVSNLVLYGGIPIQDAERLTESYAFFLLEKLEEKLKPKR</sequence>
<evidence type="ECO:0000313" key="1">
    <source>
        <dbReference type="EMBL" id="HAE8242972.1"/>
    </source>
</evidence>
<protein>
    <submittedName>
        <fullName evidence="1">Uncharacterized protein</fullName>
    </submittedName>
</protein>
<reference evidence="1" key="2">
    <citation type="submission" date="2018-07" db="EMBL/GenBank/DDBJ databases">
        <authorList>
            <consortium name="NCBI Pathogen Detection Project"/>
        </authorList>
    </citation>
    <scope>NUCLEOTIDE SEQUENCE</scope>
    <source>
        <strain evidence="1">BCW_2665</strain>
    </source>
</reference>
<dbReference type="EMBL" id="DAATGM010000022">
    <property type="protein sequence ID" value="HAE8242972.1"/>
    <property type="molecule type" value="Genomic_DNA"/>
</dbReference>
<name>A0A737M999_SALET</name>
<proteinExistence type="predicted"/>
<gene>
    <name evidence="1" type="ORF">G4174_003819</name>
</gene>
<comment type="caution">
    <text evidence="1">The sequence shown here is derived from an EMBL/GenBank/DDBJ whole genome shotgun (WGS) entry which is preliminary data.</text>
</comment>
<accession>A0A737M999</accession>
<reference evidence="1" key="1">
    <citation type="journal article" date="2018" name="Genome Biol.">
        <title>SKESA: strategic k-mer extension for scrupulous assemblies.</title>
        <authorList>
            <person name="Souvorov A."/>
            <person name="Agarwala R."/>
            <person name="Lipman D.J."/>
        </authorList>
    </citation>
    <scope>NUCLEOTIDE SEQUENCE</scope>
    <source>
        <strain evidence="1">BCW_2665</strain>
    </source>
</reference>
<dbReference type="AlphaFoldDB" id="A0A737M999"/>